<proteinExistence type="predicted"/>
<accession>A0A8B8SEK7</accession>
<reference evidence="2" key="1">
    <citation type="submission" date="2025-08" db="UniProtKB">
        <authorList>
            <consortium name="RefSeq"/>
        </authorList>
    </citation>
    <scope>IDENTIFICATION</scope>
    <source>
        <tissue evidence="2">Ear skin</tissue>
    </source>
</reference>
<organism evidence="1 2">
    <name type="scientific">Camelus ferus</name>
    <name type="common">Wild bactrian camel</name>
    <name type="synonym">Camelus bactrianus ferus</name>
    <dbReference type="NCBI Taxonomy" id="419612"/>
    <lineage>
        <taxon>Eukaryota</taxon>
        <taxon>Metazoa</taxon>
        <taxon>Chordata</taxon>
        <taxon>Craniata</taxon>
        <taxon>Vertebrata</taxon>
        <taxon>Euteleostomi</taxon>
        <taxon>Mammalia</taxon>
        <taxon>Eutheria</taxon>
        <taxon>Laurasiatheria</taxon>
        <taxon>Artiodactyla</taxon>
        <taxon>Tylopoda</taxon>
        <taxon>Camelidae</taxon>
        <taxon>Camelus</taxon>
    </lineage>
</organism>
<dbReference type="CTD" id="641654"/>
<sequence length="91" mass="10374">MHYLLLDEAPGEVRGAVLAKEEELQRHTCSDEPGELRCPDALEASRKRGQNTQRASFSFSFLIALSPYTVDYCLSYKLFKMRWHGHGLATQ</sequence>
<dbReference type="AlphaFoldDB" id="A0A8B8SEK7"/>
<keyword evidence="1" id="KW-1185">Reference proteome</keyword>
<protein>
    <submittedName>
        <fullName evidence="2">Cancer susceptibility gene HEPN1 protein</fullName>
    </submittedName>
</protein>
<gene>
    <name evidence="2" type="primary">HEPN1</name>
</gene>
<dbReference type="GeneID" id="102514840"/>
<evidence type="ECO:0000313" key="1">
    <source>
        <dbReference type="Proteomes" id="UP000694856"/>
    </source>
</evidence>
<name>A0A8B8SEK7_CAMFR</name>
<dbReference type="RefSeq" id="XP_032328209.1">
    <property type="nucleotide sequence ID" value="XM_032472318.1"/>
</dbReference>
<dbReference type="KEGG" id="cfr:102514840"/>
<evidence type="ECO:0000313" key="2">
    <source>
        <dbReference type="RefSeq" id="XP_032328209.1"/>
    </source>
</evidence>
<dbReference type="Proteomes" id="UP000694856">
    <property type="component" value="Chromosome 33"/>
</dbReference>